<dbReference type="OrthoDB" id="431588at2759"/>
<sequence length="1679" mass="198195">MNQIELSNEFSKIHEYDEYIDVENLPISIIPYESDYQLVLPPLTSDKCIVSQKYDSSNILQRLTLRRKEKHRNRLKQWHEKLSEISQDIENQVKLCCENTADLLKTSWEKQNSLLNTNLLDEQLLKLELDNLNNKWNQIDYEYVQRRNEINNLHSQLFTLENKRVHQIKQEFHELTDYLSRYSHLPPYELQSVLQTEIFTIDIELLENRRELANLIKNLHLTELMHHRYTNLVWSEYQNHWQKLNIDELLHNFRVCLKSNEFQCPKEVQLEISNLSTQSIEFDIRKNNLIDELCEHLNPLNNMEEFLEKWNDKVKQLFKEWDEMNQHTLNSLYKAYEDNSQKCIDEIQQIKNQLLHRKLMNSPDEIEHLIKENCIPLLGELQHQFENNLNYLDHCFSRCLSIWSNELIQPLLHFSQMFIKLWKFYNQLPMNNFNEELNTTLINIKQVVYEEIKKKDELINASIDALRQSSTEQIINEKLQETMNLLNEISVMYKTLNDKQVECIDTYAKQMTNHMDTFETVICRFFGVVHCTKQQAISLEKRLKHQTSPTNQIIKLGFEQFIYIQRFNDVIELDNLTTTATTTTTTMMTMMTTTSTAPTTNKQLISSEKINPNNTHIFYHIKSVDNAIDDLVKFLQTDMKSNSTLNTFNEYLMKNIKWSGIFTGNEISSSNEFMSNTQIQLVTKATTSLHNVTNDVKQFVINNEMEPITVNNYITDYIKPIQIEKCLKIIKNVKLIIRGKILEYLEQWKGRTMMSTKEEIILRKTEVNNEYQLQMKLHEPRTHRVKEDVANVRLTELALHQTRIERHIASVNLILNDMKLNSIQILIDNLNKSEEQMNKQIQCSIDSTMNKATKSSKLLLLRKRVENYAETHIDYVRQSLKSFRSDVENQLQIVNNANLKLINSLELFIDGGNFSMIEVKKYTNNLNQLTRSIQQFEEETIGMIESIEKERQLSIDNKMKQFETILKPHLADVIYMENMIRCLTNAQVQIKVQTEDSSSQSKVLIQQIEQFQCLLKSLTDTNQIVSNALFNKLSSNQSTIQQFNMNEKKLQKELINKVIDLLITVCVNASDRCIFLNCLRSQLLNYDNDDNEMINEQNERIRNNKLEVTNNMKKQFTLRNHNTMKTDLIKYTMNQLLLDNFNSQNAIQISRPGRLFTDDACTQIVQTILNESTVSDENTMEKLKIITPNQLNENTIKYDLFNSNNKQSILDDNQKLETKVVNTPTKGHRSRRDVNNTTLTSGIVQKTNRRKKNLTHSTTNKTIVKHNRPQVYYDVFGKDLSTVEHDNTIMKQVNIEHVTYIGRIQKICRECLHNALHLSESYYRQKGLRQSTRPEFIKSTFDDAANTIISNLKRQFNEAETYRNLCIREFIEQLNKIEYLASQLPSLLYEEMLNEIKLHILQEMSTQQNIIQIELNKLNELRIKYNEQLHFNLYSMNQQIELLNLIKQENLRQLNYIKLINKQKFIKLQIMHKFQLIFNQHLSTLTDYLFIRFDSLIGSDQIEQSEILDPLIDKSLMNNNDHMITEDIDRGKHTWNGVKFSELIKTNQINTSIINMNQSNENQLKQQTIKLDHFNDNDDDNNNKRKKHSLVKQQNVTIISNNQLPILHEIDQDDYCLVSAKTTEAHLSTLKYRDVTVEEFRIFTQNLLECIENEYTSAIKDNELRKTEWIESVNLLIKL</sequence>
<feature type="coiled-coil region" evidence="1">
    <location>
        <begin position="300"/>
        <end position="353"/>
    </location>
</feature>
<dbReference type="Pfam" id="PF14644">
    <property type="entry name" value="DUF4456"/>
    <property type="match status" value="1"/>
</dbReference>
<evidence type="ECO:0000313" key="4">
    <source>
        <dbReference type="EMBL" id="TNN08945.1"/>
    </source>
</evidence>
<gene>
    <name evidence="4" type="ORF">EWB00_006649</name>
</gene>
<dbReference type="EMBL" id="SKCS01000401">
    <property type="protein sequence ID" value="TNN08945.1"/>
    <property type="molecule type" value="Genomic_DNA"/>
</dbReference>
<evidence type="ECO:0000256" key="1">
    <source>
        <dbReference type="SAM" id="Coils"/>
    </source>
</evidence>
<dbReference type="Pfam" id="PF14643">
    <property type="entry name" value="DUF4455"/>
    <property type="match status" value="1"/>
</dbReference>
<dbReference type="STRING" id="6182.A0A4Z2CXH0"/>
<evidence type="ECO:0000259" key="2">
    <source>
        <dbReference type="Pfam" id="PF14643"/>
    </source>
</evidence>
<keyword evidence="5" id="KW-1185">Reference proteome</keyword>
<dbReference type="InterPro" id="IPR027914">
    <property type="entry name" value="DUF4456"/>
</dbReference>
<evidence type="ECO:0000259" key="3">
    <source>
        <dbReference type="Pfam" id="PF14644"/>
    </source>
</evidence>
<feature type="domain" description="DUF4456" evidence="3">
    <location>
        <begin position="1316"/>
        <end position="1504"/>
    </location>
</feature>
<organism evidence="4 5">
    <name type="scientific">Schistosoma japonicum</name>
    <name type="common">Blood fluke</name>
    <dbReference type="NCBI Taxonomy" id="6182"/>
    <lineage>
        <taxon>Eukaryota</taxon>
        <taxon>Metazoa</taxon>
        <taxon>Spiralia</taxon>
        <taxon>Lophotrochozoa</taxon>
        <taxon>Platyhelminthes</taxon>
        <taxon>Trematoda</taxon>
        <taxon>Digenea</taxon>
        <taxon>Strigeidida</taxon>
        <taxon>Schistosomatoidea</taxon>
        <taxon>Schistosomatidae</taxon>
        <taxon>Schistosoma</taxon>
    </lineage>
</organism>
<accession>A0A4Z2CXH0</accession>
<name>A0A4Z2CXH0_SCHJA</name>
<feature type="domain" description="DUF4455" evidence="2">
    <location>
        <begin position="66"/>
        <end position="535"/>
    </location>
</feature>
<dbReference type="InterPro" id="IPR028089">
    <property type="entry name" value="DUF4455"/>
</dbReference>
<proteinExistence type="predicted"/>
<evidence type="ECO:0000313" key="5">
    <source>
        <dbReference type="Proteomes" id="UP000311919"/>
    </source>
</evidence>
<comment type="caution">
    <text evidence="4">The sequence shown here is derived from an EMBL/GenBank/DDBJ whole genome shotgun (WGS) entry which is preliminary data.</text>
</comment>
<reference evidence="4 5" key="1">
    <citation type="submission" date="2019-03" db="EMBL/GenBank/DDBJ databases">
        <title>An improved genome assembly of the fluke Schistosoma japonicum.</title>
        <authorList>
            <person name="Hu W."/>
            <person name="Luo F."/>
            <person name="Yin M."/>
            <person name="Mo X."/>
            <person name="Sun C."/>
            <person name="Wu Q."/>
            <person name="Zhu B."/>
            <person name="Xiang M."/>
            <person name="Wang J."/>
            <person name="Wang Y."/>
            <person name="Zhang T."/>
            <person name="Xu B."/>
            <person name="Zheng H."/>
            <person name="Feng Z."/>
        </authorList>
    </citation>
    <scope>NUCLEOTIDE SEQUENCE [LARGE SCALE GENOMIC DNA]</scope>
    <source>
        <strain evidence="4">HuSjv2</strain>
        <tissue evidence="4">Worms</tissue>
    </source>
</reference>
<dbReference type="Proteomes" id="UP000311919">
    <property type="component" value="Unassembled WGS sequence"/>
</dbReference>
<keyword evidence="1" id="KW-0175">Coiled coil</keyword>
<protein>
    <submittedName>
        <fullName evidence="4">Coiled-coil domain-containing protein</fullName>
    </submittedName>
</protein>